<organism evidence="9 10">
    <name type="scientific">Trichobilharzia regenti</name>
    <name type="common">Nasal bird schistosome</name>
    <dbReference type="NCBI Taxonomy" id="157069"/>
    <lineage>
        <taxon>Eukaryota</taxon>
        <taxon>Metazoa</taxon>
        <taxon>Spiralia</taxon>
        <taxon>Lophotrochozoa</taxon>
        <taxon>Platyhelminthes</taxon>
        <taxon>Trematoda</taxon>
        <taxon>Digenea</taxon>
        <taxon>Strigeidida</taxon>
        <taxon>Schistosomatoidea</taxon>
        <taxon>Schistosomatidae</taxon>
        <taxon>Trichobilharzia</taxon>
    </lineage>
</organism>
<dbReference type="GO" id="GO:0032040">
    <property type="term" value="C:small-subunit processome"/>
    <property type="evidence" value="ECO:0007669"/>
    <property type="project" value="TreeGrafter"/>
</dbReference>
<feature type="domain" description="UTP25 NTP hydrolase-like" evidence="8">
    <location>
        <begin position="80"/>
        <end position="338"/>
    </location>
</feature>
<dbReference type="Pfam" id="PF22916">
    <property type="entry name" value="UTP25_NTPase-like"/>
    <property type="match status" value="1"/>
</dbReference>
<evidence type="ECO:0000259" key="8">
    <source>
        <dbReference type="Pfam" id="PF22916"/>
    </source>
</evidence>
<dbReference type="WBParaSite" id="TREG1_96000.1">
    <property type="protein sequence ID" value="TREG1_96000.1"/>
    <property type="gene ID" value="TREG1_96000"/>
</dbReference>
<evidence type="ECO:0000256" key="3">
    <source>
        <dbReference type="ARBA" id="ARBA00023242"/>
    </source>
</evidence>
<dbReference type="InterPro" id="IPR010678">
    <property type="entry name" value="UTP25"/>
</dbReference>
<comment type="subcellular location">
    <subcellularLocation>
        <location evidence="1">Nucleus</location>
        <location evidence="1">Nucleolus</location>
    </subcellularLocation>
</comment>
<evidence type="ECO:0000256" key="4">
    <source>
        <dbReference type="ARBA" id="ARBA00024421"/>
    </source>
</evidence>
<dbReference type="GO" id="GO:0000462">
    <property type="term" value="P:maturation of SSU-rRNA from tricistronic rRNA transcript (SSU-rRNA, 5.8S rRNA, LSU-rRNA)"/>
    <property type="evidence" value="ECO:0007669"/>
    <property type="project" value="TreeGrafter"/>
</dbReference>
<dbReference type="PANTHER" id="PTHR12933">
    <property type="entry name" value="ORF PROTEIN-RELATED"/>
    <property type="match status" value="1"/>
</dbReference>
<dbReference type="InterPro" id="IPR053940">
    <property type="entry name" value="UTP25_NTPase-like"/>
</dbReference>
<dbReference type="AlphaFoldDB" id="A0AA85KKY8"/>
<accession>A0AA85KKY8</accession>
<evidence type="ECO:0000256" key="2">
    <source>
        <dbReference type="ARBA" id="ARBA00009223"/>
    </source>
</evidence>
<feature type="domain" description="UTP25 C-terminal" evidence="7">
    <location>
        <begin position="481"/>
        <end position="621"/>
    </location>
</feature>
<dbReference type="SUPFAM" id="SSF52540">
    <property type="entry name" value="P-loop containing nucleoside triphosphate hydrolases"/>
    <property type="match status" value="1"/>
</dbReference>
<evidence type="ECO:0000259" key="7">
    <source>
        <dbReference type="Pfam" id="PF06862"/>
    </source>
</evidence>
<reference evidence="10" key="2">
    <citation type="submission" date="2023-11" db="UniProtKB">
        <authorList>
            <consortium name="WormBaseParasite"/>
        </authorList>
    </citation>
    <scope>IDENTIFICATION</scope>
</reference>
<dbReference type="PANTHER" id="PTHR12933:SF0">
    <property type="entry name" value="U3 SMALL NUCLEOLAR RNA-ASSOCIATED PROTEIN 25 HOMOLOG"/>
    <property type="match status" value="1"/>
</dbReference>
<dbReference type="GO" id="GO:0019843">
    <property type="term" value="F:rRNA binding"/>
    <property type="evidence" value="ECO:0007669"/>
    <property type="project" value="TreeGrafter"/>
</dbReference>
<sequence length="625" mass="72256">MEETIDVPIEGSSFLRHFTVPYEQAKDKLHTEVTTMIHPDIGWYKSSANRKQFPFLNDKNPIDPKMNTEDVILQKIINNYEDLFYCRRTPENESIRLLYCCHALNHSLKCRKLVIKNNEKEKQFGVSDSLRDQGFHRARTLILAPTKEAAKRIVQTFLKIMPKGSTVCHRRRFEQDFGPKPGDTDKEKKKGRKPKDYEEWFSGNSSDHFRIGISFSKKSVKLYSAFSNSDIILASPLGLQTIIDGEQEADIQYIIASIELLIIDQAEMLLMQNWSTVQHIVSLLNQRPTKPVFASAARIRLSYLAGYGKRYRQTLLFSAVSTFLLTLLSGECENFQGMNYIPSVSYYSDLYPTFLPEWQRVPGLKPLPPLLRAGQKRQHSKTGVSESDDKPINYNFKLHLISFLIPGQISVKSSCTKLDNENQLDSSDSDSEEKQLASTPLPISNAKHLPMLDTSTNSLLLSCKPLTFTNHAYMSGRNISIARLNAFKQRILPRLRQGSDPRVLIYVTDFYDLEELRQILRAESLDFCCINEYTEDSEAERFRTLFSHGRIRIMLITERYFFFRRRKIRGPQTFIFYGPPTFPWFVKELYDFRYVEDNAQYNMTILYSPLIESHTVSMITGSIEC</sequence>
<feature type="compositionally biased region" description="Basic and acidic residues" evidence="6">
    <location>
        <begin position="173"/>
        <end position="197"/>
    </location>
</feature>
<keyword evidence="3" id="KW-0539">Nucleus</keyword>
<dbReference type="GO" id="GO:0034511">
    <property type="term" value="F:U3 snoRNA binding"/>
    <property type="evidence" value="ECO:0007669"/>
    <property type="project" value="InterPro"/>
</dbReference>
<dbReference type="Proteomes" id="UP000050795">
    <property type="component" value="Unassembled WGS sequence"/>
</dbReference>
<proteinExistence type="inferred from homology"/>
<protein>
    <recommendedName>
        <fullName evidence="4">U3 small nucleolar RNA-associated protein 25 homolog</fullName>
    </recommendedName>
    <alternativeName>
        <fullName evidence="5">UTP25 small subunit processor component</fullName>
    </alternativeName>
</protein>
<dbReference type="Pfam" id="PF06862">
    <property type="entry name" value="Utp25_C"/>
    <property type="match status" value="1"/>
</dbReference>
<comment type="similarity">
    <text evidence="2">Belongs to the UTP25 family.</text>
</comment>
<evidence type="ECO:0000256" key="1">
    <source>
        <dbReference type="ARBA" id="ARBA00004604"/>
    </source>
</evidence>
<feature type="region of interest" description="Disordered" evidence="6">
    <location>
        <begin position="172"/>
        <end position="197"/>
    </location>
</feature>
<keyword evidence="9" id="KW-1185">Reference proteome</keyword>
<dbReference type="Gene3D" id="3.40.50.300">
    <property type="entry name" value="P-loop containing nucleotide triphosphate hydrolases"/>
    <property type="match status" value="1"/>
</dbReference>
<reference evidence="9" key="1">
    <citation type="submission" date="2022-06" db="EMBL/GenBank/DDBJ databases">
        <authorList>
            <person name="Berger JAMES D."/>
            <person name="Berger JAMES D."/>
        </authorList>
    </citation>
    <scope>NUCLEOTIDE SEQUENCE [LARGE SCALE GENOMIC DNA]</scope>
</reference>
<evidence type="ECO:0000313" key="9">
    <source>
        <dbReference type="Proteomes" id="UP000050795"/>
    </source>
</evidence>
<dbReference type="InterPro" id="IPR027417">
    <property type="entry name" value="P-loop_NTPase"/>
</dbReference>
<evidence type="ECO:0000256" key="6">
    <source>
        <dbReference type="SAM" id="MobiDB-lite"/>
    </source>
</evidence>
<name>A0AA85KKY8_TRIRE</name>
<evidence type="ECO:0000313" key="10">
    <source>
        <dbReference type="WBParaSite" id="TREG1_96000.1"/>
    </source>
</evidence>
<feature type="region of interest" description="Disordered" evidence="6">
    <location>
        <begin position="369"/>
        <end position="388"/>
    </location>
</feature>
<dbReference type="InterPro" id="IPR053939">
    <property type="entry name" value="UTP25_C"/>
</dbReference>
<evidence type="ECO:0000256" key="5">
    <source>
        <dbReference type="ARBA" id="ARBA00032325"/>
    </source>
</evidence>